<keyword evidence="6 8" id="KW-0472">Membrane</keyword>
<evidence type="ECO:0000256" key="7">
    <source>
        <dbReference type="SAM" id="MobiDB-lite"/>
    </source>
</evidence>
<sequence length="604" mass="64500">MTALPVASSAEVRARARRLMARHPRELTGSLALHALAAIAGLVAPQLLGRLVQNAGNDPDSITPAVLLICGAVVAQSFFTWLAIPASLRLAEKVLADLREEFIDRVLELPPHTVEKEGTGELVTRTTRDVDVLATTVRLAVPDTLVAFSTVLLTLGAVVLTSPVLVLPCLVAVPVLWISTRWYLRRARAGYLRAGASYARLTGGLGETVDGARTVDALRLGPHRLRRVAEDIAESYAAERRTLYLRSVYLPIADTAYMLPLVATLLIGGLLHLDGRVDLAAVTAVSLYAQQIIGPVDRLLFWMDELQVGGASFARILGVHEAAGERRPESGTPASQDTGETDIVLKGVRHAYRAGQDVLHGIDLAVAPGERVAVVGPSGAGKSTLGRLLAGVHAPRTGSVSIGGTDLRDLPLDQLRGSIVLVTQEHHVFRGTLRDNLLIARPAADDDALRTALTAVGAWEWAAGLGLDAEVGSGAHALTPGQAQHLALARLVLADPRAVVLDEATSLLTPHTARRLERSLATVLEGRTVVAMAHRLHTAHDADRVVVMEDGRITEDGSHDDLVRRGGAYARLWHSWHGDRHPPRAEAEGAPVPETRNRTTRPGG</sequence>
<accession>A0ABY9VAL6</accession>
<evidence type="ECO:0000256" key="1">
    <source>
        <dbReference type="ARBA" id="ARBA00004651"/>
    </source>
</evidence>
<evidence type="ECO:0000256" key="5">
    <source>
        <dbReference type="ARBA" id="ARBA00022989"/>
    </source>
</evidence>
<protein>
    <submittedName>
        <fullName evidence="11">ABC transporter ATP-binding protein</fullName>
    </submittedName>
</protein>
<feature type="compositionally biased region" description="Basic and acidic residues" evidence="7">
    <location>
        <begin position="576"/>
        <end position="587"/>
    </location>
</feature>
<dbReference type="Proteomes" id="UP001305606">
    <property type="component" value="Chromosome"/>
</dbReference>
<feature type="transmembrane region" description="Helical" evidence="8">
    <location>
        <begin position="165"/>
        <end position="184"/>
    </location>
</feature>
<dbReference type="SUPFAM" id="SSF52540">
    <property type="entry name" value="P-loop containing nucleoside triphosphate hydrolases"/>
    <property type="match status" value="1"/>
</dbReference>
<evidence type="ECO:0000256" key="4">
    <source>
        <dbReference type="ARBA" id="ARBA00022840"/>
    </source>
</evidence>
<organism evidence="11 12">
    <name type="scientific">Streptomyces luomodiensis</name>
    <dbReference type="NCBI Taxonomy" id="3026192"/>
    <lineage>
        <taxon>Bacteria</taxon>
        <taxon>Bacillati</taxon>
        <taxon>Actinomycetota</taxon>
        <taxon>Actinomycetes</taxon>
        <taxon>Kitasatosporales</taxon>
        <taxon>Streptomycetaceae</taxon>
        <taxon>Streptomyces</taxon>
    </lineage>
</organism>
<dbReference type="InterPro" id="IPR039421">
    <property type="entry name" value="Type_1_exporter"/>
</dbReference>
<dbReference type="InterPro" id="IPR003439">
    <property type="entry name" value="ABC_transporter-like_ATP-bd"/>
</dbReference>
<dbReference type="Pfam" id="PF00005">
    <property type="entry name" value="ABC_tran"/>
    <property type="match status" value="1"/>
</dbReference>
<comment type="subcellular location">
    <subcellularLocation>
        <location evidence="1">Cell membrane</location>
        <topology evidence="1">Multi-pass membrane protein</topology>
    </subcellularLocation>
</comment>
<dbReference type="InterPro" id="IPR011527">
    <property type="entry name" value="ABC1_TM_dom"/>
</dbReference>
<keyword evidence="12" id="KW-1185">Reference proteome</keyword>
<feature type="region of interest" description="Disordered" evidence="7">
    <location>
        <begin position="576"/>
        <end position="604"/>
    </location>
</feature>
<dbReference type="CDD" id="cd07346">
    <property type="entry name" value="ABC_6TM_exporters"/>
    <property type="match status" value="1"/>
</dbReference>
<dbReference type="Gene3D" id="1.20.1560.10">
    <property type="entry name" value="ABC transporter type 1, transmembrane domain"/>
    <property type="match status" value="1"/>
</dbReference>
<dbReference type="EMBL" id="CP117522">
    <property type="protein sequence ID" value="WNF01041.1"/>
    <property type="molecule type" value="Genomic_DNA"/>
</dbReference>
<proteinExistence type="predicted"/>
<dbReference type="SUPFAM" id="SSF90123">
    <property type="entry name" value="ABC transporter transmembrane region"/>
    <property type="match status" value="1"/>
</dbReference>
<dbReference type="InterPro" id="IPR036640">
    <property type="entry name" value="ABC1_TM_sf"/>
</dbReference>
<name>A0ABY9VAL6_9ACTN</name>
<dbReference type="PANTHER" id="PTHR43394">
    <property type="entry name" value="ATP-DEPENDENT PERMEASE MDL1, MITOCHONDRIAL"/>
    <property type="match status" value="1"/>
</dbReference>
<evidence type="ECO:0000313" key="11">
    <source>
        <dbReference type="EMBL" id="WNF01041.1"/>
    </source>
</evidence>
<feature type="transmembrane region" description="Helical" evidence="8">
    <location>
        <begin position="65"/>
        <end position="84"/>
    </location>
</feature>
<dbReference type="InterPro" id="IPR003593">
    <property type="entry name" value="AAA+_ATPase"/>
</dbReference>
<evidence type="ECO:0000256" key="2">
    <source>
        <dbReference type="ARBA" id="ARBA00022692"/>
    </source>
</evidence>
<dbReference type="RefSeq" id="WP_311039375.1">
    <property type="nucleotide sequence ID" value="NZ_CP117522.1"/>
</dbReference>
<dbReference type="PANTHER" id="PTHR43394:SF1">
    <property type="entry name" value="ATP-BINDING CASSETTE SUB-FAMILY B MEMBER 10, MITOCHONDRIAL"/>
    <property type="match status" value="1"/>
</dbReference>
<gene>
    <name evidence="11" type="ORF">PS467_39735</name>
</gene>
<feature type="transmembrane region" description="Helical" evidence="8">
    <location>
        <begin position="248"/>
        <end position="271"/>
    </location>
</feature>
<feature type="domain" description="ABC transmembrane type-1" evidence="10">
    <location>
        <begin position="29"/>
        <end position="307"/>
    </location>
</feature>
<feature type="transmembrane region" description="Helical" evidence="8">
    <location>
        <begin position="139"/>
        <end position="159"/>
    </location>
</feature>
<evidence type="ECO:0000313" key="12">
    <source>
        <dbReference type="Proteomes" id="UP001305606"/>
    </source>
</evidence>
<evidence type="ECO:0000256" key="3">
    <source>
        <dbReference type="ARBA" id="ARBA00022741"/>
    </source>
</evidence>
<dbReference type="Pfam" id="PF00664">
    <property type="entry name" value="ABC_membrane"/>
    <property type="match status" value="1"/>
</dbReference>
<dbReference type="PROSITE" id="PS50893">
    <property type="entry name" value="ABC_TRANSPORTER_2"/>
    <property type="match status" value="1"/>
</dbReference>
<keyword evidence="3" id="KW-0547">Nucleotide-binding</keyword>
<reference evidence="11 12" key="1">
    <citation type="submission" date="2023-02" db="EMBL/GenBank/DDBJ databases">
        <title>Streptomyces sp. SCA4-21 with antifungal activity against Fusarium oxysporum f. sp. cubense, Streptomyces sp. SCA2-17 with antifungal activity against Fusarium oxysporum f. sp. cubense.</title>
        <authorList>
            <person name="Qi D."/>
        </authorList>
    </citation>
    <scope>NUCLEOTIDE SEQUENCE [LARGE SCALE GENOMIC DNA]</scope>
    <source>
        <strain evidence="11 12">SCA4-21</strain>
    </source>
</reference>
<feature type="transmembrane region" description="Helical" evidence="8">
    <location>
        <begin position="27"/>
        <end position="45"/>
    </location>
</feature>
<dbReference type="InterPro" id="IPR027417">
    <property type="entry name" value="P-loop_NTPase"/>
</dbReference>
<keyword evidence="4 11" id="KW-0067">ATP-binding</keyword>
<evidence type="ECO:0000259" key="10">
    <source>
        <dbReference type="PROSITE" id="PS50929"/>
    </source>
</evidence>
<evidence type="ECO:0000256" key="6">
    <source>
        <dbReference type="ARBA" id="ARBA00023136"/>
    </source>
</evidence>
<dbReference type="Gene3D" id="3.40.50.300">
    <property type="entry name" value="P-loop containing nucleotide triphosphate hydrolases"/>
    <property type="match status" value="1"/>
</dbReference>
<keyword evidence="5 8" id="KW-1133">Transmembrane helix</keyword>
<keyword evidence="2 8" id="KW-0812">Transmembrane</keyword>
<evidence type="ECO:0000256" key="8">
    <source>
        <dbReference type="SAM" id="Phobius"/>
    </source>
</evidence>
<evidence type="ECO:0000259" key="9">
    <source>
        <dbReference type="PROSITE" id="PS50893"/>
    </source>
</evidence>
<feature type="domain" description="ABC transporter" evidence="9">
    <location>
        <begin position="343"/>
        <end position="575"/>
    </location>
</feature>
<dbReference type="PROSITE" id="PS50929">
    <property type="entry name" value="ABC_TM1F"/>
    <property type="match status" value="1"/>
</dbReference>
<dbReference type="SMART" id="SM00382">
    <property type="entry name" value="AAA"/>
    <property type="match status" value="1"/>
</dbReference>
<dbReference type="GO" id="GO:0005524">
    <property type="term" value="F:ATP binding"/>
    <property type="evidence" value="ECO:0007669"/>
    <property type="project" value="UniProtKB-KW"/>
</dbReference>